<reference evidence="3" key="2">
    <citation type="submission" date="2015-01" db="EMBL/GenBank/DDBJ databases">
        <title>Evolutionary Origins and Diversification of the Mycorrhizal Mutualists.</title>
        <authorList>
            <consortium name="DOE Joint Genome Institute"/>
            <consortium name="Mycorrhizal Genomics Consortium"/>
            <person name="Kohler A."/>
            <person name="Kuo A."/>
            <person name="Nagy L.G."/>
            <person name="Floudas D."/>
            <person name="Copeland A."/>
            <person name="Barry K.W."/>
            <person name="Cichocki N."/>
            <person name="Veneault-Fourrey C."/>
            <person name="LaButti K."/>
            <person name="Lindquist E.A."/>
            <person name="Lipzen A."/>
            <person name="Lundell T."/>
            <person name="Morin E."/>
            <person name="Murat C."/>
            <person name="Riley R."/>
            <person name="Ohm R."/>
            <person name="Sun H."/>
            <person name="Tunlid A."/>
            <person name="Henrissat B."/>
            <person name="Grigoriev I.V."/>
            <person name="Hibbett D.S."/>
            <person name="Martin F."/>
        </authorList>
    </citation>
    <scope>NUCLEOTIDE SEQUENCE [LARGE SCALE GENOMIC DNA]</scope>
    <source>
        <strain evidence="3">MAFF 305830</strain>
    </source>
</reference>
<feature type="compositionally biased region" description="Polar residues" evidence="1">
    <location>
        <begin position="455"/>
        <end position="466"/>
    </location>
</feature>
<evidence type="ECO:0000313" key="2">
    <source>
        <dbReference type="EMBL" id="KIM25287.1"/>
    </source>
</evidence>
<dbReference type="HOGENOM" id="CLU_550005_0_0_1"/>
<feature type="region of interest" description="Disordered" evidence="1">
    <location>
        <begin position="69"/>
        <end position="172"/>
    </location>
</feature>
<dbReference type="AlphaFoldDB" id="A0A0C2X7P8"/>
<feature type="compositionally biased region" description="Polar residues" evidence="1">
    <location>
        <begin position="267"/>
        <end position="276"/>
    </location>
</feature>
<reference evidence="2 3" key="1">
    <citation type="submission" date="2014-04" db="EMBL/GenBank/DDBJ databases">
        <authorList>
            <consortium name="DOE Joint Genome Institute"/>
            <person name="Kuo A."/>
            <person name="Zuccaro A."/>
            <person name="Kohler A."/>
            <person name="Nagy L.G."/>
            <person name="Floudas D."/>
            <person name="Copeland A."/>
            <person name="Barry K.W."/>
            <person name="Cichocki N."/>
            <person name="Veneault-Fourrey C."/>
            <person name="LaButti K."/>
            <person name="Lindquist E.A."/>
            <person name="Lipzen A."/>
            <person name="Lundell T."/>
            <person name="Morin E."/>
            <person name="Murat C."/>
            <person name="Sun H."/>
            <person name="Tunlid A."/>
            <person name="Henrissat B."/>
            <person name="Grigoriev I.V."/>
            <person name="Hibbett D.S."/>
            <person name="Martin F."/>
            <person name="Nordberg H.P."/>
            <person name="Cantor M.N."/>
            <person name="Hua S.X."/>
        </authorList>
    </citation>
    <scope>NUCLEOTIDE SEQUENCE [LARGE SCALE GENOMIC DNA]</scope>
    <source>
        <strain evidence="2 3">MAFF 305830</strain>
    </source>
</reference>
<keyword evidence="3" id="KW-1185">Reference proteome</keyword>
<evidence type="ECO:0000313" key="3">
    <source>
        <dbReference type="Proteomes" id="UP000054097"/>
    </source>
</evidence>
<protein>
    <submittedName>
        <fullName evidence="2">Uncharacterized protein</fullName>
    </submittedName>
</protein>
<feature type="region of interest" description="Disordered" evidence="1">
    <location>
        <begin position="245"/>
        <end position="280"/>
    </location>
</feature>
<gene>
    <name evidence="2" type="ORF">M408DRAFT_10486</name>
</gene>
<feature type="compositionally biased region" description="Polar residues" evidence="1">
    <location>
        <begin position="302"/>
        <end position="320"/>
    </location>
</feature>
<proteinExistence type="predicted"/>
<feature type="region of interest" description="Disordered" evidence="1">
    <location>
        <begin position="444"/>
        <end position="474"/>
    </location>
</feature>
<name>A0A0C2X7P8_SERVB</name>
<organism evidence="2 3">
    <name type="scientific">Serendipita vermifera MAFF 305830</name>
    <dbReference type="NCBI Taxonomy" id="933852"/>
    <lineage>
        <taxon>Eukaryota</taxon>
        <taxon>Fungi</taxon>
        <taxon>Dikarya</taxon>
        <taxon>Basidiomycota</taxon>
        <taxon>Agaricomycotina</taxon>
        <taxon>Agaricomycetes</taxon>
        <taxon>Sebacinales</taxon>
        <taxon>Serendipitaceae</taxon>
        <taxon>Serendipita</taxon>
    </lineage>
</organism>
<dbReference type="Proteomes" id="UP000054097">
    <property type="component" value="Unassembled WGS sequence"/>
</dbReference>
<dbReference type="EMBL" id="KN824315">
    <property type="protein sequence ID" value="KIM25287.1"/>
    <property type="molecule type" value="Genomic_DNA"/>
</dbReference>
<feature type="region of interest" description="Disordered" evidence="1">
    <location>
        <begin position="294"/>
        <end position="327"/>
    </location>
</feature>
<evidence type="ECO:0000256" key="1">
    <source>
        <dbReference type="SAM" id="MobiDB-lite"/>
    </source>
</evidence>
<accession>A0A0C2X7P8</accession>
<sequence>MDGNKKPQLRPLILVERARGLRSRTHSSNCRDVQDSSPTGVVSRHARVIQHSPSWVSVDGAPGAFLQPSRFQGLPTPPQTPILTDSHERKRGKSAPTLQYHLPFRAIKRSLSPDGPLPRLSEPPPPDSGDSVSRINVKWKNPDNATSNRNVVDSPPDLSALPPRPMSRTSWCSRTTASTDITMIGAPKRSTSILSGRHHRRSQSYGNMRTLSCASRGSSGTFGGGWLDSHSSYRSTLDQENVVEVSEGHLEETPGPIEGQPSKKSDAANSTPTQARSKPLTILESLSLRPRIHLAPELRPTFNRSETESGTGQGQMSSIPFPSVLPNPETPVDISSVTVSDSCQRAILPRRTRVFSLPTCMPSAESFHPSDSTLHDAIHTPPEMESARYSSATPTQSGHMHTRPRRLLRKPRPLSDFPIFHSPSQTPNSSGKPASPVIRETVKPPIEINQRKPADNSTCTTSQGTETSKRPKARNKAIRLLYRVLNDWKTTRMDSI</sequence>